<feature type="compositionally biased region" description="Basic and acidic residues" evidence="1">
    <location>
        <begin position="978"/>
        <end position="994"/>
    </location>
</feature>
<feature type="compositionally biased region" description="Basic and acidic residues" evidence="1">
    <location>
        <begin position="476"/>
        <end position="485"/>
    </location>
</feature>
<feature type="compositionally biased region" description="Basic and acidic residues" evidence="1">
    <location>
        <begin position="27"/>
        <end position="37"/>
    </location>
</feature>
<feature type="compositionally biased region" description="Polar residues" evidence="1">
    <location>
        <begin position="1229"/>
        <end position="1248"/>
    </location>
</feature>
<comment type="caution">
    <text evidence="3">The sequence shown here is derived from an EMBL/GenBank/DDBJ whole genome shotgun (WGS) entry which is preliminary data.</text>
</comment>
<feature type="compositionally biased region" description="Low complexity" evidence="1">
    <location>
        <begin position="311"/>
        <end position="328"/>
    </location>
</feature>
<feature type="region of interest" description="Disordered" evidence="1">
    <location>
        <begin position="936"/>
        <end position="1010"/>
    </location>
</feature>
<dbReference type="OrthoDB" id="5863628at2759"/>
<feature type="compositionally biased region" description="Basic residues" evidence="1">
    <location>
        <begin position="525"/>
        <end position="535"/>
    </location>
</feature>
<feature type="compositionally biased region" description="Low complexity" evidence="1">
    <location>
        <begin position="1087"/>
        <end position="1102"/>
    </location>
</feature>
<feature type="compositionally biased region" description="Basic and acidic residues" evidence="1">
    <location>
        <begin position="1252"/>
        <end position="1262"/>
    </location>
</feature>
<feature type="compositionally biased region" description="Basic and acidic residues" evidence="1">
    <location>
        <begin position="1183"/>
        <end position="1195"/>
    </location>
</feature>
<feature type="region of interest" description="Disordered" evidence="1">
    <location>
        <begin position="1"/>
        <end position="39"/>
    </location>
</feature>
<feature type="compositionally biased region" description="Basic and acidic residues" evidence="1">
    <location>
        <begin position="244"/>
        <end position="256"/>
    </location>
</feature>
<feature type="region of interest" description="Disordered" evidence="1">
    <location>
        <begin position="779"/>
        <end position="809"/>
    </location>
</feature>
<evidence type="ECO:0000313" key="4">
    <source>
        <dbReference type="Proteomes" id="UP000678393"/>
    </source>
</evidence>
<gene>
    <name evidence="3" type="ORF">CUNI_LOCUS20468</name>
</gene>
<accession>A0A8S4A3H1</accession>
<feature type="compositionally biased region" description="Polar residues" evidence="1">
    <location>
        <begin position="446"/>
        <end position="456"/>
    </location>
</feature>
<feature type="compositionally biased region" description="Low complexity" evidence="1">
    <location>
        <begin position="1056"/>
        <end position="1066"/>
    </location>
</feature>
<feature type="compositionally biased region" description="Polar residues" evidence="1">
    <location>
        <begin position="215"/>
        <end position="241"/>
    </location>
</feature>
<feature type="domain" description="C2H2-type" evidence="2">
    <location>
        <begin position="509"/>
        <end position="532"/>
    </location>
</feature>
<evidence type="ECO:0000313" key="3">
    <source>
        <dbReference type="EMBL" id="CAG5134910.1"/>
    </source>
</evidence>
<feature type="region of interest" description="Disordered" evidence="1">
    <location>
        <begin position="1054"/>
        <end position="1102"/>
    </location>
</feature>
<dbReference type="PANTHER" id="PTHR21564">
    <property type="entry name" value="BRAKELESS PROTEIN"/>
    <property type="match status" value="1"/>
</dbReference>
<proteinExistence type="predicted"/>
<feature type="region of interest" description="Disordered" evidence="1">
    <location>
        <begin position="525"/>
        <end position="634"/>
    </location>
</feature>
<organism evidence="3 4">
    <name type="scientific">Candidula unifasciata</name>
    <dbReference type="NCBI Taxonomy" id="100452"/>
    <lineage>
        <taxon>Eukaryota</taxon>
        <taxon>Metazoa</taxon>
        <taxon>Spiralia</taxon>
        <taxon>Lophotrochozoa</taxon>
        <taxon>Mollusca</taxon>
        <taxon>Gastropoda</taxon>
        <taxon>Heterobranchia</taxon>
        <taxon>Euthyneura</taxon>
        <taxon>Panpulmonata</taxon>
        <taxon>Eupulmonata</taxon>
        <taxon>Stylommatophora</taxon>
        <taxon>Helicina</taxon>
        <taxon>Helicoidea</taxon>
        <taxon>Geomitridae</taxon>
        <taxon>Candidula</taxon>
    </lineage>
</organism>
<feature type="compositionally biased region" description="Acidic residues" evidence="1">
    <location>
        <begin position="541"/>
        <end position="553"/>
    </location>
</feature>
<feature type="region of interest" description="Disordered" evidence="1">
    <location>
        <begin position="1180"/>
        <end position="1280"/>
    </location>
</feature>
<dbReference type="InterPro" id="IPR040010">
    <property type="entry name" value="ZN608/ZN609"/>
</dbReference>
<dbReference type="GO" id="GO:0005634">
    <property type="term" value="C:nucleus"/>
    <property type="evidence" value="ECO:0007669"/>
    <property type="project" value="TreeGrafter"/>
</dbReference>
<feature type="compositionally biased region" description="Basic and acidic residues" evidence="1">
    <location>
        <begin position="554"/>
        <end position="603"/>
    </location>
</feature>
<dbReference type="PANTHER" id="PTHR21564:SF5">
    <property type="entry name" value="SCRIBBLER, ISOFORM J"/>
    <property type="match status" value="1"/>
</dbReference>
<dbReference type="GO" id="GO:0006357">
    <property type="term" value="P:regulation of transcription by RNA polymerase II"/>
    <property type="evidence" value="ECO:0007669"/>
    <property type="project" value="TreeGrafter"/>
</dbReference>
<dbReference type="InterPro" id="IPR013087">
    <property type="entry name" value="Znf_C2H2_type"/>
</dbReference>
<evidence type="ECO:0000256" key="1">
    <source>
        <dbReference type="SAM" id="MobiDB-lite"/>
    </source>
</evidence>
<dbReference type="Proteomes" id="UP000678393">
    <property type="component" value="Unassembled WGS sequence"/>
</dbReference>
<feature type="region of interest" description="Disordered" evidence="1">
    <location>
        <begin position="215"/>
        <end position="256"/>
    </location>
</feature>
<keyword evidence="4" id="KW-1185">Reference proteome</keyword>
<reference evidence="3" key="1">
    <citation type="submission" date="2021-04" db="EMBL/GenBank/DDBJ databases">
        <authorList>
            <consortium name="Molecular Ecology Group"/>
        </authorList>
    </citation>
    <scope>NUCLEOTIDE SEQUENCE</scope>
</reference>
<evidence type="ECO:0000259" key="2">
    <source>
        <dbReference type="PROSITE" id="PS00028"/>
    </source>
</evidence>
<protein>
    <recommendedName>
        <fullName evidence="2">C2H2-type domain-containing protein</fullName>
    </recommendedName>
</protein>
<feature type="region of interest" description="Disordered" evidence="1">
    <location>
        <begin position="396"/>
        <end position="507"/>
    </location>
</feature>
<feature type="compositionally biased region" description="Polar residues" evidence="1">
    <location>
        <begin position="936"/>
        <end position="977"/>
    </location>
</feature>
<feature type="compositionally biased region" description="Basic residues" evidence="1">
    <location>
        <begin position="1271"/>
        <end position="1280"/>
    </location>
</feature>
<feature type="region of interest" description="Disordered" evidence="1">
    <location>
        <begin position="152"/>
        <end position="192"/>
    </location>
</feature>
<sequence length="1296" mass="138809">MSSNNVAHVASVDKGLKMKIKRTKGPNRVESKHEVVKSDPLSKLATTLSGQSTTVTSLSSTSVPLSIALSAVNANGEPTISAAGMHTATASSSLTLSSTSSSSIISSSSTSSFMPSSGTMVATNPTVTHQKAGILPHGYSISNPANCSRSPLKAISSATSGQDSKELKSPKAKAAYNKKAKDNKGKIDGPTVGSNFTANGPCIPNADTRTSIGISSGSQAFNPAPTPFTSQAGVNNSTMTSEPRPGDTVHVKRENPVHDPYEFNAKVEDKIELPPKKLKLEKTDCIETAISPDPQPQQHTSPPIMLHPPKQQQQQLQQHHQQQQQQTQKRSVGVDVRSIGVLTEPESLGPCEPGTQVGLEGIVWKETDNGLLVVNVTWRGKTYVGTLMDATRYAWAPPRPNGCDSPVSDFDTRTPKGRGKRNCRTSVQTNEKLPEGRRLRKGRRGTVNSSSSNFTAPPSPAKSDVSCSSSLKRRNKPNDMDGDKAKKSRPCSHGATGAESPTPDGYIVCPEPNCQKKYKHMNGLRYHRTHAHRKSSLTDDTKDEDDDDEDDEEKSDKREKIPMSERSERMKLKERQRMKEQQMVPDRDSKDSLDDDIPLKEIASKATGQANAHKTDAVRASRGEELSNSNNVSSSCEAESAVPCKTDPQILFPNSDVSVQKEPASPASSAMGCKTKYSAVGDISDSSLTVVPSVSSISETTHSTVTNNTGIDLSSLTTALSHTYNSISTVPPSGISLASQASHNLSVVTTQTLPLKTSAARQTSSTTSTSVLGLTMTTDKQTNGRHSHSVKSISSSRPIVPTPSSQMADVNSPFSQTVNSGLFSHGHTPTLKPIQPKPAILRDYPVSSPVLLEPTKEKPRKSKKKKDHAETGTSAAESPYLKGLASAKDCSRPMLDVISQDDTYKSERTAVIKNASVSEQFDTSCSRDDVSKLAFHSSTSSSKQPCSVTSDLTATSGSRVIPPSTLSVYSSVDNKNMTTEDKMYDHPHPDKGKSPAELTSSNCHLSSSSPIASRNSFENKLYDLIPHDLIKKECVLSEDVPRLEPVNAKQFDTKDSISQLVSKSSSLEPAPKSRPPSQSSTPGIPQLSSAPSSSPSLTASLTVPSSLQSSSSAAAAALPVSLVSSLPAAGTPFPYAPYYPHFRPVQMDTMYRALSPHIIGYTNGPHGYVHPGQLGYRVPLAETGKKSPDSVEPQRGDGPGLANNTGLNHAHKVHEQQEKGRPSPGVHSAASNNKSGAGDNIHSSTSASPDPAVEKVKDKQREYSNSPPTQRHVHTHHHTHVMSLYTPDTYSKLMKF</sequence>
<feature type="region of interest" description="Disordered" evidence="1">
    <location>
        <begin position="289"/>
        <end position="334"/>
    </location>
</feature>
<feature type="compositionally biased region" description="Low complexity" evidence="1">
    <location>
        <begin position="1000"/>
        <end position="1009"/>
    </location>
</feature>
<name>A0A8S4A3H1_9EUPU</name>
<feature type="region of interest" description="Disordered" evidence="1">
    <location>
        <begin position="847"/>
        <end position="880"/>
    </location>
</feature>
<feature type="compositionally biased region" description="Basic and acidic residues" evidence="1">
    <location>
        <begin position="613"/>
        <end position="625"/>
    </location>
</feature>
<dbReference type="PROSITE" id="PS00028">
    <property type="entry name" value="ZINC_FINGER_C2H2_1"/>
    <property type="match status" value="1"/>
</dbReference>
<feature type="compositionally biased region" description="Low complexity" evidence="1">
    <location>
        <begin position="790"/>
        <end position="799"/>
    </location>
</feature>
<dbReference type="EMBL" id="CAJHNH020007745">
    <property type="protein sequence ID" value="CAG5134910.1"/>
    <property type="molecule type" value="Genomic_DNA"/>
</dbReference>